<name>A0A7S2FSN7_9STRA</name>
<organism evidence="2">
    <name type="scientific">Octactis speculum</name>
    <dbReference type="NCBI Taxonomy" id="3111310"/>
    <lineage>
        <taxon>Eukaryota</taxon>
        <taxon>Sar</taxon>
        <taxon>Stramenopiles</taxon>
        <taxon>Ochrophyta</taxon>
        <taxon>Dictyochophyceae</taxon>
        <taxon>Dictyochales</taxon>
        <taxon>Dictyochaceae</taxon>
        <taxon>Octactis</taxon>
    </lineage>
</organism>
<sequence length="147" mass="15831">MADLYTVLQNKDEWIDTLSYDLEVATNATKRNASEDTNTSPSKKASQGSTGFNDSSSPTDVSVIHSNPLFDSDDDELEVKEPETVEPVEDSAASTELCSELYDSDKSSSTEDASSIEDASLSGSVASESKKKKSLRLTILLSARNPL</sequence>
<reference evidence="2" key="1">
    <citation type="submission" date="2021-01" db="EMBL/GenBank/DDBJ databases">
        <authorList>
            <person name="Corre E."/>
            <person name="Pelletier E."/>
            <person name="Niang G."/>
            <person name="Scheremetjew M."/>
            <person name="Finn R."/>
            <person name="Kale V."/>
            <person name="Holt S."/>
            <person name="Cochrane G."/>
            <person name="Meng A."/>
            <person name="Brown T."/>
            <person name="Cohen L."/>
        </authorList>
    </citation>
    <scope>NUCLEOTIDE SEQUENCE</scope>
    <source>
        <strain evidence="2">CCMP1381</strain>
    </source>
</reference>
<feature type="compositionally biased region" description="Low complexity" evidence="1">
    <location>
        <begin position="110"/>
        <end position="120"/>
    </location>
</feature>
<dbReference type="EMBL" id="HBGS01021468">
    <property type="protein sequence ID" value="CAD9410700.1"/>
    <property type="molecule type" value="Transcribed_RNA"/>
</dbReference>
<feature type="region of interest" description="Disordered" evidence="1">
    <location>
        <begin position="29"/>
        <end position="132"/>
    </location>
</feature>
<proteinExistence type="predicted"/>
<feature type="compositionally biased region" description="Polar residues" evidence="1">
    <location>
        <begin position="29"/>
        <end position="60"/>
    </location>
</feature>
<gene>
    <name evidence="2" type="ORF">DSPE1174_LOCUS10988</name>
</gene>
<dbReference type="AlphaFoldDB" id="A0A7S2FSN7"/>
<accession>A0A7S2FSN7</accession>
<evidence type="ECO:0000256" key="1">
    <source>
        <dbReference type="SAM" id="MobiDB-lite"/>
    </source>
</evidence>
<feature type="compositionally biased region" description="Acidic residues" evidence="1">
    <location>
        <begin position="71"/>
        <end position="89"/>
    </location>
</feature>
<evidence type="ECO:0000313" key="2">
    <source>
        <dbReference type="EMBL" id="CAD9410700.1"/>
    </source>
</evidence>
<protein>
    <submittedName>
        <fullName evidence="2">Uncharacterized protein</fullName>
    </submittedName>
</protein>